<dbReference type="RefSeq" id="WP_390281779.1">
    <property type="nucleotide sequence ID" value="NZ_JBHUDP010000001.1"/>
</dbReference>
<evidence type="ECO:0000313" key="1">
    <source>
        <dbReference type="EMBL" id="MFD1684542.1"/>
    </source>
</evidence>
<evidence type="ECO:0000313" key="2">
    <source>
        <dbReference type="Proteomes" id="UP001597092"/>
    </source>
</evidence>
<dbReference type="Proteomes" id="UP001597092">
    <property type="component" value="Unassembled WGS sequence"/>
</dbReference>
<dbReference type="EMBL" id="JBHUDP010000001">
    <property type="protein sequence ID" value="MFD1684542.1"/>
    <property type="molecule type" value="Genomic_DNA"/>
</dbReference>
<name>A0ABD6DTH1_9EURY</name>
<dbReference type="AlphaFoldDB" id="A0ABD6DTH1"/>
<dbReference type="InterPro" id="IPR055708">
    <property type="entry name" value="DUF7284"/>
</dbReference>
<comment type="caution">
    <text evidence="1">The sequence shown here is derived from an EMBL/GenBank/DDBJ whole genome shotgun (WGS) entry which is preliminary data.</text>
</comment>
<sequence length="306" mass="30609">MNAAIDAVVFLLLVSAAVVGLITVEQSPPATSGNADAVAAALATPTAQVDYSLAPGVRGMAASGAASDRPAIALDSPELDRTAHGSLAGLLARATTATSGVDLASSVGPNTGASSADIPPLTRTRASFRSGVRDAVRARTGATVRVDATWRPYPGAPVGGSVGVGPAPPADGVHAATLVVPTGVDSVPGSARTTFESLGAAVAERTVAVLLPPGPARITLRGDDPAAALVRHRYARLEAETNASLAEPLATEDTEAANERLAAVLAPRVTDVLRARYDTPGAAADAVSVASVRVVVRTWSPSSGVR</sequence>
<dbReference type="Pfam" id="PF23955">
    <property type="entry name" value="DUF7284"/>
    <property type="match status" value="1"/>
</dbReference>
<accession>A0ABD6DTH1</accession>
<proteinExistence type="predicted"/>
<reference evidence="1 2" key="1">
    <citation type="journal article" date="2019" name="Int. J. Syst. Evol. Microbiol.">
        <title>The Global Catalogue of Microorganisms (GCM) 10K type strain sequencing project: providing services to taxonomists for standard genome sequencing and annotation.</title>
        <authorList>
            <consortium name="The Broad Institute Genomics Platform"/>
            <consortium name="The Broad Institute Genome Sequencing Center for Infectious Disease"/>
            <person name="Wu L."/>
            <person name="Ma J."/>
        </authorList>
    </citation>
    <scope>NUCLEOTIDE SEQUENCE [LARGE SCALE GENOMIC DNA]</scope>
    <source>
        <strain evidence="1 2">CGMCC 1.10387</strain>
    </source>
</reference>
<keyword evidence="2" id="KW-1185">Reference proteome</keyword>
<organism evidence="1 2">
    <name type="scientific">Halobellus litoreus</name>
    <dbReference type="NCBI Taxonomy" id="755310"/>
    <lineage>
        <taxon>Archaea</taxon>
        <taxon>Methanobacteriati</taxon>
        <taxon>Methanobacteriota</taxon>
        <taxon>Stenosarchaea group</taxon>
        <taxon>Halobacteria</taxon>
        <taxon>Halobacteriales</taxon>
        <taxon>Haloferacaceae</taxon>
        <taxon>Halobellus</taxon>
    </lineage>
</organism>
<gene>
    <name evidence="1" type="ORF">ACFSAS_02840</name>
</gene>
<protein>
    <submittedName>
        <fullName evidence="1">Uncharacterized protein</fullName>
    </submittedName>
</protein>